<organism evidence="9 10">
    <name type="scientific">Treponema maltophilum ATCC 51939</name>
    <dbReference type="NCBI Taxonomy" id="1125699"/>
    <lineage>
        <taxon>Bacteria</taxon>
        <taxon>Pseudomonadati</taxon>
        <taxon>Spirochaetota</taxon>
        <taxon>Spirochaetia</taxon>
        <taxon>Spirochaetales</taxon>
        <taxon>Treponemataceae</taxon>
        <taxon>Treponema</taxon>
    </lineage>
</organism>
<evidence type="ECO:0000256" key="5">
    <source>
        <dbReference type="ARBA" id="ARBA00022692"/>
    </source>
</evidence>
<dbReference type="FunFam" id="1.10.3470.10:FF:000001">
    <property type="entry name" value="Vitamin B12 ABC transporter permease BtuC"/>
    <property type="match status" value="1"/>
</dbReference>
<dbReference type="PANTHER" id="PTHR30472">
    <property type="entry name" value="FERRIC ENTEROBACTIN TRANSPORT SYSTEM PERMEASE PROTEIN"/>
    <property type="match status" value="1"/>
</dbReference>
<keyword evidence="10" id="KW-1185">Reference proteome</keyword>
<protein>
    <recommendedName>
        <fullName evidence="11">Iron ABC transporter permease</fullName>
    </recommendedName>
</protein>
<evidence type="ECO:0000313" key="10">
    <source>
        <dbReference type="Proteomes" id="UP000014541"/>
    </source>
</evidence>
<dbReference type="InterPro" id="IPR000522">
    <property type="entry name" value="ABC_transptr_permease_BtuC"/>
</dbReference>
<dbReference type="GO" id="GO:0005886">
    <property type="term" value="C:plasma membrane"/>
    <property type="evidence" value="ECO:0007669"/>
    <property type="project" value="UniProtKB-SubCell"/>
</dbReference>
<feature type="transmembrane region" description="Helical" evidence="8">
    <location>
        <begin position="54"/>
        <end position="74"/>
    </location>
</feature>
<keyword evidence="3" id="KW-0813">Transport</keyword>
<dbReference type="HOGENOM" id="CLU_013016_0_1_12"/>
<dbReference type="Pfam" id="PF01032">
    <property type="entry name" value="FecCD"/>
    <property type="match status" value="1"/>
</dbReference>
<evidence type="ECO:0000256" key="7">
    <source>
        <dbReference type="ARBA" id="ARBA00023136"/>
    </source>
</evidence>
<evidence type="ECO:0000256" key="6">
    <source>
        <dbReference type="ARBA" id="ARBA00022989"/>
    </source>
</evidence>
<feature type="transmembrane region" description="Helical" evidence="8">
    <location>
        <begin position="302"/>
        <end position="321"/>
    </location>
</feature>
<feature type="transmembrane region" description="Helical" evidence="8">
    <location>
        <begin position="274"/>
        <end position="296"/>
    </location>
</feature>
<evidence type="ECO:0000256" key="3">
    <source>
        <dbReference type="ARBA" id="ARBA00022448"/>
    </source>
</evidence>
<evidence type="ECO:0000313" key="9">
    <source>
        <dbReference type="EMBL" id="EPF32070.1"/>
    </source>
</evidence>
<reference evidence="9 10" key="1">
    <citation type="submission" date="2013-04" db="EMBL/GenBank/DDBJ databases">
        <title>The Genome Sequence of Treponema maltophilum ATCC 51939.</title>
        <authorList>
            <consortium name="The Broad Institute Genomics Platform"/>
            <person name="Earl A."/>
            <person name="Ward D."/>
            <person name="Feldgarden M."/>
            <person name="Gevers D."/>
            <person name="Leonetti C."/>
            <person name="Blanton J.M."/>
            <person name="Dewhirst F.E."/>
            <person name="Izard J."/>
            <person name="Walker B."/>
            <person name="Young S."/>
            <person name="Zeng Q."/>
            <person name="Gargeya S."/>
            <person name="Fitzgerald M."/>
            <person name="Haas B."/>
            <person name="Abouelleil A."/>
            <person name="Allen A.W."/>
            <person name="Alvarado L."/>
            <person name="Arachchi H.M."/>
            <person name="Berlin A.M."/>
            <person name="Chapman S.B."/>
            <person name="Gainer-Dewar J."/>
            <person name="Goldberg J."/>
            <person name="Griggs A."/>
            <person name="Gujja S."/>
            <person name="Hansen M."/>
            <person name="Howarth C."/>
            <person name="Imamovic A."/>
            <person name="Ireland A."/>
            <person name="Larimer J."/>
            <person name="McCowan C."/>
            <person name="Murphy C."/>
            <person name="Pearson M."/>
            <person name="Poon T.W."/>
            <person name="Priest M."/>
            <person name="Roberts A."/>
            <person name="Saif S."/>
            <person name="Shea T."/>
            <person name="Sisk P."/>
            <person name="Sykes S."/>
            <person name="Wortman J."/>
            <person name="Nusbaum C."/>
            <person name="Birren B."/>
        </authorList>
    </citation>
    <scope>NUCLEOTIDE SEQUENCE [LARGE SCALE GENOMIC DNA]</scope>
    <source>
        <strain evidence="9 10">ATCC 51939</strain>
    </source>
</reference>
<keyword evidence="5 8" id="KW-0812">Transmembrane</keyword>
<dbReference type="PANTHER" id="PTHR30472:SF25">
    <property type="entry name" value="ABC TRANSPORTER PERMEASE PROTEIN MJ0876-RELATED"/>
    <property type="match status" value="1"/>
</dbReference>
<dbReference type="Gene3D" id="1.10.3470.10">
    <property type="entry name" value="ABC transporter involved in vitamin B12 uptake, BtuC"/>
    <property type="match status" value="1"/>
</dbReference>
<dbReference type="GO" id="GO:0033214">
    <property type="term" value="P:siderophore-iron import into cell"/>
    <property type="evidence" value="ECO:0007669"/>
    <property type="project" value="TreeGrafter"/>
</dbReference>
<evidence type="ECO:0000256" key="8">
    <source>
        <dbReference type="SAM" id="Phobius"/>
    </source>
</evidence>
<dbReference type="SUPFAM" id="SSF81345">
    <property type="entry name" value="ABC transporter involved in vitamin B12 uptake, BtuC"/>
    <property type="match status" value="1"/>
</dbReference>
<evidence type="ECO:0008006" key="11">
    <source>
        <dbReference type="Google" id="ProtNLM"/>
    </source>
</evidence>
<feature type="transmembrane region" description="Helical" evidence="8">
    <location>
        <begin position="106"/>
        <end position="130"/>
    </location>
</feature>
<dbReference type="Proteomes" id="UP000014541">
    <property type="component" value="Unassembled WGS sequence"/>
</dbReference>
<sequence>MLAIIAAFSLLSVMSGAVKIPFGDVVSVLSGNAEAVQNKSFSYIIFNLRIPRTVLAITVGSALALSGVVIQALVRTTLSEPYLLGVSSGAYLGAGIYFIFAVGSGALGNVGLSAFAFAGSLLSIVLVLVMSSINGKASMTKLILSGTIINAFFISIANFILTLYGTADGITGIKFWTMGSLAQANWENIRIPAGTTLICTIFFILTARSLNVFVQGDKAAQSLGLNTDRLRALLLIIVAILTSVIVSVSGIIGFAGLIVPHVCRMLFGTDHRKLIPVSVLTGAFFLLACDTVARTIIPNAEIPIGIITAIIGAPIFAVALIQSKYGQREG</sequence>
<dbReference type="CDD" id="cd06550">
    <property type="entry name" value="TM_ABC_iron-siderophores_like"/>
    <property type="match status" value="1"/>
</dbReference>
<feature type="transmembrane region" description="Helical" evidence="8">
    <location>
        <begin position="81"/>
        <end position="100"/>
    </location>
</feature>
<gene>
    <name evidence="9" type="ORF">HMPREF9194_00058</name>
</gene>
<accession>S3K3I2</accession>
<evidence type="ECO:0000256" key="1">
    <source>
        <dbReference type="ARBA" id="ARBA00004651"/>
    </source>
</evidence>
<dbReference type="eggNOG" id="COG0609">
    <property type="taxonomic scope" value="Bacteria"/>
</dbReference>
<keyword evidence="6 8" id="KW-1133">Transmembrane helix</keyword>
<comment type="caution">
    <text evidence="9">The sequence shown here is derived from an EMBL/GenBank/DDBJ whole genome shotgun (WGS) entry which is preliminary data.</text>
</comment>
<dbReference type="GO" id="GO:0022857">
    <property type="term" value="F:transmembrane transporter activity"/>
    <property type="evidence" value="ECO:0007669"/>
    <property type="project" value="InterPro"/>
</dbReference>
<keyword evidence="7 8" id="KW-0472">Membrane</keyword>
<dbReference type="RefSeq" id="WP_016524367.1">
    <property type="nucleotide sequence ID" value="NZ_KE332518.1"/>
</dbReference>
<evidence type="ECO:0000256" key="4">
    <source>
        <dbReference type="ARBA" id="ARBA00022475"/>
    </source>
</evidence>
<dbReference type="PATRIC" id="fig|1125699.3.peg.56"/>
<keyword evidence="4" id="KW-1003">Cell membrane</keyword>
<feature type="transmembrane region" description="Helical" evidence="8">
    <location>
        <begin position="142"/>
        <end position="164"/>
    </location>
</feature>
<dbReference type="STRING" id="1125699.HMPREF9194_00058"/>
<dbReference type="InterPro" id="IPR037294">
    <property type="entry name" value="ABC_BtuC-like"/>
</dbReference>
<comment type="similarity">
    <text evidence="2">Belongs to the binding-protein-dependent transport system permease family. FecCD subfamily.</text>
</comment>
<feature type="transmembrane region" description="Helical" evidence="8">
    <location>
        <begin position="232"/>
        <end position="262"/>
    </location>
</feature>
<name>S3K3I2_TREMA</name>
<dbReference type="EMBL" id="ATFF01000002">
    <property type="protein sequence ID" value="EPF32070.1"/>
    <property type="molecule type" value="Genomic_DNA"/>
</dbReference>
<dbReference type="AlphaFoldDB" id="S3K3I2"/>
<comment type="subcellular location">
    <subcellularLocation>
        <location evidence="1">Cell membrane</location>
        <topology evidence="1">Multi-pass membrane protein</topology>
    </subcellularLocation>
</comment>
<proteinExistence type="inferred from homology"/>
<evidence type="ECO:0000256" key="2">
    <source>
        <dbReference type="ARBA" id="ARBA00007935"/>
    </source>
</evidence>